<dbReference type="InterPro" id="IPR052065">
    <property type="entry name" value="Compl_asym_regulator"/>
</dbReference>
<dbReference type="PANTHER" id="PTHR22906">
    <property type="entry name" value="PROPERDIN"/>
    <property type="match status" value="1"/>
</dbReference>
<organism evidence="6 7">
    <name type="scientific">Nephila pilipes</name>
    <name type="common">Giant wood spider</name>
    <name type="synonym">Nephila maculata</name>
    <dbReference type="NCBI Taxonomy" id="299642"/>
    <lineage>
        <taxon>Eukaryota</taxon>
        <taxon>Metazoa</taxon>
        <taxon>Ecdysozoa</taxon>
        <taxon>Arthropoda</taxon>
        <taxon>Chelicerata</taxon>
        <taxon>Arachnida</taxon>
        <taxon>Araneae</taxon>
        <taxon>Araneomorphae</taxon>
        <taxon>Entelegynae</taxon>
        <taxon>Araneoidea</taxon>
        <taxon>Nephilidae</taxon>
        <taxon>Nephila</taxon>
    </lineage>
</organism>
<evidence type="ECO:0000256" key="2">
    <source>
        <dbReference type="ARBA" id="ARBA00022525"/>
    </source>
</evidence>
<dbReference type="SUPFAM" id="SSF82895">
    <property type="entry name" value="TSP-1 type 1 repeat"/>
    <property type="match status" value="1"/>
</dbReference>
<name>A0A8X6QA79_NEPPI</name>
<dbReference type="InterPro" id="IPR036383">
    <property type="entry name" value="TSP1_rpt_sf"/>
</dbReference>
<comment type="caution">
    <text evidence="6">The sequence shown here is derived from an EMBL/GenBank/DDBJ whole genome shotgun (WGS) entry which is preliminary data.</text>
</comment>
<evidence type="ECO:0000313" key="7">
    <source>
        <dbReference type="Proteomes" id="UP000887013"/>
    </source>
</evidence>
<keyword evidence="3" id="KW-0732">Signal</keyword>
<dbReference type="InterPro" id="IPR000884">
    <property type="entry name" value="TSP1_rpt"/>
</dbReference>
<keyword evidence="7" id="KW-1185">Reference proteome</keyword>
<evidence type="ECO:0000256" key="3">
    <source>
        <dbReference type="ARBA" id="ARBA00022729"/>
    </source>
</evidence>
<dbReference type="FunFam" id="2.20.100.10:FF:000002">
    <property type="entry name" value="Unc-5 netrin receptor C"/>
    <property type="match status" value="1"/>
</dbReference>
<dbReference type="EMBL" id="BMAW01124537">
    <property type="protein sequence ID" value="GFU08341.1"/>
    <property type="molecule type" value="Genomic_DNA"/>
</dbReference>
<dbReference type="Proteomes" id="UP000887013">
    <property type="component" value="Unassembled WGS sequence"/>
</dbReference>
<keyword evidence="4" id="KW-0677">Repeat</keyword>
<evidence type="ECO:0000256" key="1">
    <source>
        <dbReference type="ARBA" id="ARBA00004613"/>
    </source>
</evidence>
<keyword evidence="2" id="KW-0964">Secreted</keyword>
<proteinExistence type="predicted"/>
<dbReference type="PANTHER" id="PTHR22906:SF43">
    <property type="entry name" value="PROPERDIN"/>
    <property type="match status" value="1"/>
</dbReference>
<comment type="subcellular location">
    <subcellularLocation>
        <location evidence="1">Secreted</location>
    </subcellularLocation>
</comment>
<sequence>MAHLSDIHLYRANYIITTLKALKLLFHAEDGRWTSWSSWSTCSPDCKHHRRRTCSNPPPSNGGRYCVGKDLATSNCTGGMCRAMRDRDPFVIFGSSRAEE</sequence>
<dbReference type="AlphaFoldDB" id="A0A8X6QA79"/>
<evidence type="ECO:0000256" key="4">
    <source>
        <dbReference type="ARBA" id="ARBA00022737"/>
    </source>
</evidence>
<dbReference type="Gene3D" id="2.20.100.10">
    <property type="entry name" value="Thrombospondin type-1 (TSP1) repeat"/>
    <property type="match status" value="1"/>
</dbReference>
<dbReference type="PROSITE" id="PS50092">
    <property type="entry name" value="TSP1"/>
    <property type="match status" value="1"/>
</dbReference>
<reference evidence="6" key="1">
    <citation type="submission" date="2020-08" db="EMBL/GenBank/DDBJ databases">
        <title>Multicomponent nature underlies the extraordinary mechanical properties of spider dragline silk.</title>
        <authorList>
            <person name="Kono N."/>
            <person name="Nakamura H."/>
            <person name="Mori M."/>
            <person name="Yoshida Y."/>
            <person name="Ohtoshi R."/>
            <person name="Malay A.D."/>
            <person name="Moran D.A.P."/>
            <person name="Tomita M."/>
            <person name="Numata K."/>
            <person name="Arakawa K."/>
        </authorList>
    </citation>
    <scope>NUCLEOTIDE SEQUENCE</scope>
</reference>
<feature type="non-terminal residue" evidence="6">
    <location>
        <position position="1"/>
    </location>
</feature>
<dbReference type="OrthoDB" id="5973910at2759"/>
<accession>A0A8X6QA79</accession>
<protein>
    <submittedName>
        <fullName evidence="6">Uncharacterized protein</fullName>
    </submittedName>
</protein>
<evidence type="ECO:0000256" key="5">
    <source>
        <dbReference type="ARBA" id="ARBA00023157"/>
    </source>
</evidence>
<keyword evidence="5" id="KW-1015">Disulfide bond</keyword>
<dbReference type="SMART" id="SM00209">
    <property type="entry name" value="TSP1"/>
    <property type="match status" value="1"/>
</dbReference>
<gene>
    <name evidence="6" type="primary">g.17450</name>
    <name evidence="6" type="ORF">NPIL_186981</name>
</gene>
<evidence type="ECO:0000313" key="6">
    <source>
        <dbReference type="EMBL" id="GFU08341.1"/>
    </source>
</evidence>